<dbReference type="InterPro" id="IPR012349">
    <property type="entry name" value="Split_barrel_FMN-bd"/>
</dbReference>
<protein>
    <recommendedName>
        <fullName evidence="3">Nitroimidazol reductase NimA, pyridoxamine 5'-phosphate oxidase superfamily</fullName>
    </recommendedName>
</protein>
<gene>
    <name evidence="1" type="ORF">SAMN04487834_101239</name>
</gene>
<sequence>MYNYRKMRRVKQEISRQECIEVLKNAPRGILSMHGENGFPYSVPINQYYDEENGKLYFHGAKEGLKLDLLRENNKVCFTIIDEGYQIEGEWPMHFHSVICLGTIHEVTDQGSFINHLRKLGNKYYPSEEDVDDLISKTISRICLYEMDIERMTGKHVKES</sequence>
<evidence type="ECO:0000313" key="2">
    <source>
        <dbReference type="Proteomes" id="UP000183028"/>
    </source>
</evidence>
<proteinExistence type="predicted"/>
<evidence type="ECO:0000313" key="1">
    <source>
        <dbReference type="EMBL" id="SEI61567.1"/>
    </source>
</evidence>
<dbReference type="PANTHER" id="PTHR34071:SF2">
    <property type="entry name" value="FLAVIN-NUCLEOTIDE-BINDING PROTEIN"/>
    <property type="match status" value="1"/>
</dbReference>
<keyword evidence="2" id="KW-1185">Reference proteome</keyword>
<reference evidence="2" key="1">
    <citation type="submission" date="2016-10" db="EMBL/GenBank/DDBJ databases">
        <authorList>
            <person name="Varghese N."/>
        </authorList>
    </citation>
    <scope>NUCLEOTIDE SEQUENCE [LARGE SCALE GENOMIC DNA]</scope>
    <source>
        <strain evidence="2">DSM 20406</strain>
    </source>
</reference>
<dbReference type="STRING" id="322505.SAMN04487836_1304"/>
<evidence type="ECO:0008006" key="3">
    <source>
        <dbReference type="Google" id="ProtNLM"/>
    </source>
</evidence>
<dbReference type="Gene3D" id="2.30.110.10">
    <property type="entry name" value="Electron Transport, Fmn-binding Protein, Chain A"/>
    <property type="match status" value="1"/>
</dbReference>
<dbReference type="EMBL" id="FNYK01000012">
    <property type="protein sequence ID" value="SEI61567.1"/>
    <property type="molecule type" value="Genomic_DNA"/>
</dbReference>
<organism evidence="1 2">
    <name type="scientific">Sharpea azabuensis</name>
    <dbReference type="NCBI Taxonomy" id="322505"/>
    <lineage>
        <taxon>Bacteria</taxon>
        <taxon>Bacillati</taxon>
        <taxon>Bacillota</taxon>
        <taxon>Erysipelotrichia</taxon>
        <taxon>Erysipelotrichales</taxon>
        <taxon>Coprobacillaceae</taxon>
        <taxon>Sharpea</taxon>
    </lineage>
</organism>
<dbReference type="Pfam" id="PF12900">
    <property type="entry name" value="Pyridox_ox_2"/>
    <property type="match status" value="1"/>
</dbReference>
<dbReference type="Proteomes" id="UP000183028">
    <property type="component" value="Unassembled WGS sequence"/>
</dbReference>
<name>A0A1H6S9W6_9FIRM</name>
<accession>A0A1H6S9W6</accession>
<dbReference type="RefSeq" id="WP_074731593.1">
    <property type="nucleotide sequence ID" value="NZ_CACVTN010000106.1"/>
</dbReference>
<dbReference type="OrthoDB" id="9794935at2"/>
<dbReference type="InterPro" id="IPR024747">
    <property type="entry name" value="Pyridox_Oxase-rel"/>
</dbReference>
<dbReference type="SUPFAM" id="SSF50475">
    <property type="entry name" value="FMN-binding split barrel"/>
    <property type="match status" value="1"/>
</dbReference>
<dbReference type="eggNOG" id="COG3467">
    <property type="taxonomic scope" value="Bacteria"/>
</dbReference>
<dbReference type="AlphaFoldDB" id="A0A1H6S9W6"/>
<dbReference type="PANTHER" id="PTHR34071">
    <property type="entry name" value="5-NITROIMIDAZOLE ANTIBIOTICS RESISTANCE PROTEIN, NIMA-FAMILY-RELATED PROTEIN-RELATED"/>
    <property type="match status" value="1"/>
</dbReference>